<keyword evidence="2" id="KW-0472">Membrane</keyword>
<accession>A0ABW2HDZ6</accession>
<evidence type="ECO:0000256" key="2">
    <source>
        <dbReference type="SAM" id="Phobius"/>
    </source>
</evidence>
<keyword evidence="2" id="KW-0812">Transmembrane</keyword>
<feature type="compositionally biased region" description="Pro residues" evidence="1">
    <location>
        <begin position="1"/>
        <end position="16"/>
    </location>
</feature>
<dbReference type="Proteomes" id="UP001596507">
    <property type="component" value="Unassembled WGS sequence"/>
</dbReference>
<evidence type="ECO:0000313" key="3">
    <source>
        <dbReference type="EMBL" id="MFC7269340.1"/>
    </source>
</evidence>
<feature type="region of interest" description="Disordered" evidence="1">
    <location>
        <begin position="1"/>
        <end position="28"/>
    </location>
</feature>
<dbReference type="RefSeq" id="WP_262874259.1">
    <property type="nucleotide sequence ID" value="NZ_BAABKW010000004.1"/>
</dbReference>
<reference evidence="4" key="1">
    <citation type="journal article" date="2019" name="Int. J. Syst. Evol. Microbiol.">
        <title>The Global Catalogue of Microorganisms (GCM) 10K type strain sequencing project: providing services to taxonomists for standard genome sequencing and annotation.</title>
        <authorList>
            <consortium name="The Broad Institute Genomics Platform"/>
            <consortium name="The Broad Institute Genome Sequencing Center for Infectious Disease"/>
            <person name="Wu L."/>
            <person name="Ma J."/>
        </authorList>
    </citation>
    <scope>NUCLEOTIDE SEQUENCE [LARGE SCALE GENOMIC DNA]</scope>
    <source>
        <strain evidence="4">CGMCC 1.15772</strain>
    </source>
</reference>
<dbReference type="EMBL" id="JBHTBE010000002">
    <property type="protein sequence ID" value="MFC7269340.1"/>
    <property type="molecule type" value="Genomic_DNA"/>
</dbReference>
<feature type="transmembrane region" description="Helical" evidence="2">
    <location>
        <begin position="34"/>
        <end position="60"/>
    </location>
</feature>
<keyword evidence="2" id="KW-1133">Transmembrane helix</keyword>
<evidence type="ECO:0000313" key="4">
    <source>
        <dbReference type="Proteomes" id="UP001596507"/>
    </source>
</evidence>
<comment type="caution">
    <text evidence="3">The sequence shown here is derived from an EMBL/GenBank/DDBJ whole genome shotgun (WGS) entry which is preliminary data.</text>
</comment>
<gene>
    <name evidence="3" type="ORF">ACFQRL_10240</name>
</gene>
<sequence>MTTITPPPVPPLPPQVDRPQEAAPSGRPHPAATVIAVLAIVLGALIVAGAATGAIVGGIAAASVRTDTRTVTAAGLGDLDLDVSAGDVSVEYGDVAEITLDVTSTLGADAWTFERDGETLRVRTPDGFLGLAWVFGGNGSAVITLPSALETQLLDADLNLSAGSLTAAGTFGTLDATVSAGSLEVDGAVSSLATDVSAGSAQLELASVDDAQLSVSAGELVAEFTGTAPRSVALDLSAGSLELTVPDEVYDVQVDVSAGELRNHLDTSVGSGHQITGQISAGDAVLRAGS</sequence>
<name>A0ABW2HDZ6_9MICO</name>
<proteinExistence type="predicted"/>
<organism evidence="3 4">
    <name type="scientific">Microbacterium fluvii</name>
    <dbReference type="NCBI Taxonomy" id="415215"/>
    <lineage>
        <taxon>Bacteria</taxon>
        <taxon>Bacillati</taxon>
        <taxon>Actinomycetota</taxon>
        <taxon>Actinomycetes</taxon>
        <taxon>Micrococcales</taxon>
        <taxon>Microbacteriaceae</taxon>
        <taxon>Microbacterium</taxon>
    </lineage>
</organism>
<evidence type="ECO:0000256" key="1">
    <source>
        <dbReference type="SAM" id="MobiDB-lite"/>
    </source>
</evidence>
<protein>
    <submittedName>
        <fullName evidence="3">DUF4097 family beta strand repeat-containing protein</fullName>
    </submittedName>
</protein>
<keyword evidence="4" id="KW-1185">Reference proteome</keyword>